<evidence type="ECO:0000256" key="1">
    <source>
        <dbReference type="ARBA" id="ARBA00004123"/>
    </source>
</evidence>
<dbReference type="GO" id="GO:0005634">
    <property type="term" value="C:nucleus"/>
    <property type="evidence" value="ECO:0007669"/>
    <property type="project" value="UniProtKB-SubCell"/>
</dbReference>
<dbReference type="InterPro" id="IPR008936">
    <property type="entry name" value="Rho_GTPase_activation_prot"/>
</dbReference>
<evidence type="ECO:0000256" key="4">
    <source>
        <dbReference type="ARBA" id="ARBA00022833"/>
    </source>
</evidence>
<feature type="domain" description="Rho-GAP" evidence="9">
    <location>
        <begin position="740"/>
        <end position="942"/>
    </location>
</feature>
<keyword evidence="4 6" id="KW-0862">Zinc</keyword>
<proteinExistence type="predicted"/>
<dbReference type="PROSITE" id="PS50023">
    <property type="entry name" value="LIM_DOMAIN_2"/>
    <property type="match status" value="3"/>
</dbReference>
<feature type="region of interest" description="Disordered" evidence="7">
    <location>
        <begin position="978"/>
        <end position="1070"/>
    </location>
</feature>
<reference evidence="10 11" key="1">
    <citation type="submission" date="2020-12" db="EMBL/GenBank/DDBJ databases">
        <title>Metabolic potential, ecology and presence of endohyphal bacteria is reflected in genomic diversity of Mucoromycotina.</title>
        <authorList>
            <person name="Muszewska A."/>
            <person name="Okrasinska A."/>
            <person name="Steczkiewicz K."/>
            <person name="Drgas O."/>
            <person name="Orlowska M."/>
            <person name="Perlinska-Lenart U."/>
            <person name="Aleksandrzak-Piekarczyk T."/>
            <person name="Szatraj K."/>
            <person name="Zielenkiewicz U."/>
            <person name="Pilsyk S."/>
            <person name="Malc E."/>
            <person name="Mieczkowski P."/>
            <person name="Kruszewska J.S."/>
            <person name="Biernat P."/>
            <person name="Pawlowska J."/>
        </authorList>
    </citation>
    <scope>NUCLEOTIDE SEQUENCE [LARGE SCALE GENOMIC DNA]</scope>
    <source>
        <strain evidence="10 11">CBS 142.35</strain>
    </source>
</reference>
<dbReference type="GO" id="GO:0005737">
    <property type="term" value="C:cytoplasm"/>
    <property type="evidence" value="ECO:0007669"/>
    <property type="project" value="TreeGrafter"/>
</dbReference>
<feature type="domain" description="LIM zinc-binding" evidence="8">
    <location>
        <begin position="76"/>
        <end position="136"/>
    </location>
</feature>
<dbReference type="GO" id="GO:0046872">
    <property type="term" value="F:metal ion binding"/>
    <property type="evidence" value="ECO:0007669"/>
    <property type="project" value="UniProtKB-KW"/>
</dbReference>
<feature type="compositionally biased region" description="Basic and acidic residues" evidence="7">
    <location>
        <begin position="622"/>
        <end position="631"/>
    </location>
</feature>
<keyword evidence="11" id="KW-1185">Reference proteome</keyword>
<evidence type="ECO:0000313" key="10">
    <source>
        <dbReference type="EMBL" id="KAG2220639.1"/>
    </source>
</evidence>
<keyword evidence="6" id="KW-0440">LIM domain</keyword>
<evidence type="ECO:0000313" key="11">
    <source>
        <dbReference type="Proteomes" id="UP000646827"/>
    </source>
</evidence>
<protein>
    <submittedName>
        <fullName evidence="10">Uncharacterized protein</fullName>
    </submittedName>
</protein>
<feature type="compositionally biased region" description="Polar residues" evidence="7">
    <location>
        <begin position="557"/>
        <end position="570"/>
    </location>
</feature>
<evidence type="ECO:0000256" key="5">
    <source>
        <dbReference type="ARBA" id="ARBA00023242"/>
    </source>
</evidence>
<dbReference type="SUPFAM" id="SSF57716">
    <property type="entry name" value="Glucocorticoid receptor-like (DNA-binding domain)"/>
    <property type="match status" value="3"/>
</dbReference>
<feature type="domain" description="LIM zinc-binding" evidence="8">
    <location>
        <begin position="378"/>
        <end position="441"/>
    </location>
</feature>
<dbReference type="OrthoDB" id="20689at2759"/>
<dbReference type="PANTHER" id="PTHR24215">
    <property type="entry name" value="RHO-GTPASE-ACTIVATING PROTEIN LRG1"/>
    <property type="match status" value="1"/>
</dbReference>
<evidence type="ECO:0000259" key="8">
    <source>
        <dbReference type="PROSITE" id="PS50023"/>
    </source>
</evidence>
<dbReference type="Proteomes" id="UP000646827">
    <property type="component" value="Unassembled WGS sequence"/>
</dbReference>
<comment type="caution">
    <text evidence="10">The sequence shown here is derived from an EMBL/GenBank/DDBJ whole genome shotgun (WGS) entry which is preliminary data.</text>
</comment>
<feature type="region of interest" description="Disordered" evidence="7">
    <location>
        <begin position="495"/>
        <end position="519"/>
    </location>
</feature>
<feature type="compositionally biased region" description="Low complexity" evidence="7">
    <location>
        <begin position="981"/>
        <end position="1004"/>
    </location>
</feature>
<evidence type="ECO:0000256" key="6">
    <source>
        <dbReference type="PROSITE-ProRule" id="PRU00125"/>
    </source>
</evidence>
<keyword evidence="2 6" id="KW-0479">Metal-binding</keyword>
<dbReference type="Pfam" id="PF00620">
    <property type="entry name" value="RhoGAP"/>
    <property type="match status" value="1"/>
</dbReference>
<evidence type="ECO:0000256" key="7">
    <source>
        <dbReference type="SAM" id="MobiDB-lite"/>
    </source>
</evidence>
<dbReference type="PROSITE" id="PS00478">
    <property type="entry name" value="LIM_DOMAIN_1"/>
    <property type="match status" value="3"/>
</dbReference>
<dbReference type="Gene3D" id="2.10.110.10">
    <property type="entry name" value="Cysteine Rich Protein"/>
    <property type="match status" value="3"/>
</dbReference>
<dbReference type="Gene3D" id="1.10.555.10">
    <property type="entry name" value="Rho GTPase activation protein"/>
    <property type="match status" value="1"/>
</dbReference>
<feature type="compositionally biased region" description="Low complexity" evidence="7">
    <location>
        <begin position="1014"/>
        <end position="1025"/>
    </location>
</feature>
<dbReference type="GO" id="GO:0007165">
    <property type="term" value="P:signal transduction"/>
    <property type="evidence" value="ECO:0007669"/>
    <property type="project" value="InterPro"/>
</dbReference>
<dbReference type="AlphaFoldDB" id="A0A8H7S0W6"/>
<keyword evidence="3" id="KW-0677">Repeat</keyword>
<evidence type="ECO:0000256" key="2">
    <source>
        <dbReference type="ARBA" id="ARBA00022723"/>
    </source>
</evidence>
<comment type="subcellular location">
    <subcellularLocation>
        <location evidence="1">Nucleus</location>
    </subcellularLocation>
</comment>
<evidence type="ECO:0000256" key="3">
    <source>
        <dbReference type="ARBA" id="ARBA00022737"/>
    </source>
</evidence>
<dbReference type="SMART" id="SM00132">
    <property type="entry name" value="LIM"/>
    <property type="match status" value="3"/>
</dbReference>
<dbReference type="InterPro" id="IPR001781">
    <property type="entry name" value="Znf_LIM"/>
</dbReference>
<dbReference type="Pfam" id="PF00412">
    <property type="entry name" value="LIM"/>
    <property type="match status" value="2"/>
</dbReference>
<sequence length="1070" mass="121139">MTSSNELSSPTVLTCSKCHQSLGNRLVRALDGTFHPECFTCLDCNAPVAARFFPYKNEQEQTLPLCERDYFRRLGLVCDNCQEALRGPYIIALDKKYHTDHFTCSACSTVFGPEDSYYEHEGQVFCHFHYSTQFAVSCAGCQMAILKQYVEIDRKDNVEHWHPECYMIHKYWNVRISNPSLRDKESIIHHETLPKNPIELADRQNKMEEKVYRIWTVLSAFEESSAVCISEMLLHVSNGAYVEGICLSERFLVHVEALFSGVDELDKIHHEYEQGEFKYTREAKMLCKKIINFFSLLSRTQEMKRLGITQELLSLVTGLAHYLKILIRVALTTALRLELVLGRPVAVSRLLAKLMEVAGKESHSRDSQRLVKAKQSSDLCHVCRITVEDQCVKYGDLRWHVNCFCCRQCKRPLAREFHSSTFSSAAQSVLCYSCAGVHESEVPTPFEYVSKLTQFAYLLRVALSRLCNFLQITDSQLSSVDFSIKTKPYLPKDVPATKDVASSPTTMQQSKFPTSPVDEKLNTPAYPTHISDVKNVPATNLNRKVSRSFKTAKRSTILGNVHNQQKTQPISEEEDEESNNTRSGGVPARDSSLGMHGGDSMDQHKNLPPLPQGEEEGGENNENYRNKGMRLDDVPDLLKKSTTTSRHQHTSTLGTHIQVSATTGKPRVYLSELSALQDMIIRHVAVVHIEPYVREHFTLSELLNLIETKKVSIWGKFFTSIMHGGGKKQIKVKEDGTFNVPLDLLTERTGVESNLGSSPSPVRVAAFIDDSVTAMRQMDMTVEGIFRKNGNIRRLKDLTEQLDRNPQDVDLFAQPAVQIAALLKKFLRELPDPLMTYRLHGLFTCALKLSDPVASKRVIQLAYCMLPRVNRDATEVLFLFFRWVASFSHVTTDVGSRMDIPNLARVLAPNLLTTNHKDPLKDDSFTSIRVIEMMLESFDELCMVPEDLEPFLQDPKFKEGKPNDLSSKDFLKKVEQMMKHSNASTTSSSSSSPISNMSSSTTTSVNDVRYLEVQQQHQQQQYQQHSPTSIYAQQGYLPYPNQHPSSDFRPNQLSMRQSSLNAAASQPPLK</sequence>
<dbReference type="GO" id="GO:0030036">
    <property type="term" value="P:actin cytoskeleton organization"/>
    <property type="evidence" value="ECO:0007669"/>
    <property type="project" value="TreeGrafter"/>
</dbReference>
<feature type="compositionally biased region" description="Polar residues" evidence="7">
    <location>
        <begin position="1042"/>
        <end position="1064"/>
    </location>
</feature>
<evidence type="ECO:0000259" key="9">
    <source>
        <dbReference type="PROSITE" id="PS50238"/>
    </source>
</evidence>
<dbReference type="PROSITE" id="PS50238">
    <property type="entry name" value="RHOGAP"/>
    <property type="match status" value="1"/>
</dbReference>
<feature type="region of interest" description="Disordered" evidence="7">
    <location>
        <begin position="551"/>
        <end position="631"/>
    </location>
</feature>
<dbReference type="SUPFAM" id="SSF48350">
    <property type="entry name" value="GTPase activation domain, GAP"/>
    <property type="match status" value="1"/>
</dbReference>
<gene>
    <name evidence="10" type="ORF">INT45_014069</name>
</gene>
<keyword evidence="5" id="KW-0539">Nucleus</keyword>
<dbReference type="EMBL" id="JAEPRB010000134">
    <property type="protein sequence ID" value="KAG2220639.1"/>
    <property type="molecule type" value="Genomic_DNA"/>
</dbReference>
<organism evidence="10 11">
    <name type="scientific">Circinella minor</name>
    <dbReference type="NCBI Taxonomy" id="1195481"/>
    <lineage>
        <taxon>Eukaryota</taxon>
        <taxon>Fungi</taxon>
        <taxon>Fungi incertae sedis</taxon>
        <taxon>Mucoromycota</taxon>
        <taxon>Mucoromycotina</taxon>
        <taxon>Mucoromycetes</taxon>
        <taxon>Mucorales</taxon>
        <taxon>Lichtheimiaceae</taxon>
        <taxon>Circinella</taxon>
    </lineage>
</organism>
<feature type="compositionally biased region" description="Polar residues" evidence="7">
    <location>
        <begin position="500"/>
        <end position="513"/>
    </location>
</feature>
<name>A0A8H7S0W6_9FUNG</name>
<feature type="domain" description="LIM zinc-binding" evidence="8">
    <location>
        <begin position="13"/>
        <end position="73"/>
    </location>
</feature>
<dbReference type="PANTHER" id="PTHR24215:SF10">
    <property type="entry name" value="RHO-GTPASE-ACTIVATING PROTEIN LRG1"/>
    <property type="match status" value="1"/>
</dbReference>
<accession>A0A8H7S0W6</accession>
<dbReference type="CDD" id="cd09392">
    <property type="entry name" value="LIM2_Lrg1p_like"/>
    <property type="match status" value="1"/>
</dbReference>
<dbReference type="InterPro" id="IPR000198">
    <property type="entry name" value="RhoGAP_dom"/>
</dbReference>
<dbReference type="SMART" id="SM00324">
    <property type="entry name" value="RhoGAP"/>
    <property type="match status" value="1"/>
</dbReference>